<protein>
    <submittedName>
        <fullName evidence="1">Insulinase family protein</fullName>
    </submittedName>
</protein>
<feature type="non-terminal residue" evidence="1">
    <location>
        <position position="92"/>
    </location>
</feature>
<organism evidence="1 2">
    <name type="scientific">Vibrio parahaemolyticus</name>
    <dbReference type="NCBI Taxonomy" id="670"/>
    <lineage>
        <taxon>Bacteria</taxon>
        <taxon>Pseudomonadati</taxon>
        <taxon>Pseudomonadota</taxon>
        <taxon>Gammaproteobacteria</taxon>
        <taxon>Vibrionales</taxon>
        <taxon>Vibrionaceae</taxon>
        <taxon>Vibrio</taxon>
    </lineage>
</organism>
<name>A0A7Y0SDL8_VIBPH</name>
<feature type="non-terminal residue" evidence="1">
    <location>
        <position position="1"/>
    </location>
</feature>
<comment type="caution">
    <text evidence="1">The sequence shown here is derived from an EMBL/GenBank/DDBJ whole genome shotgun (WGS) entry which is preliminary data.</text>
</comment>
<dbReference type="Proteomes" id="UP000518904">
    <property type="component" value="Unassembled WGS sequence"/>
</dbReference>
<accession>A0A7Y0SDL8</accession>
<proteinExistence type="predicted"/>
<reference evidence="1 2" key="1">
    <citation type="submission" date="2020-04" db="EMBL/GenBank/DDBJ databases">
        <title>Whole-genome sequencing of Vibrio spp. from China reveals different genetic environments of blaCTX-M-14 among diverse lineages.</title>
        <authorList>
            <person name="Zheng Z."/>
            <person name="Ye L."/>
            <person name="Chen S."/>
        </authorList>
    </citation>
    <scope>NUCLEOTIDE SEQUENCE [LARGE SCALE GENOMIC DNA]</scope>
    <source>
        <strain evidence="1 2">Vb0551</strain>
    </source>
</reference>
<dbReference type="Gene3D" id="3.30.830.10">
    <property type="entry name" value="Metalloenzyme, LuxS/M16 peptidase-like"/>
    <property type="match status" value="1"/>
</dbReference>
<dbReference type="EMBL" id="JABCLB010000214">
    <property type="protein sequence ID" value="NMU81567.1"/>
    <property type="molecule type" value="Genomic_DNA"/>
</dbReference>
<evidence type="ECO:0000313" key="1">
    <source>
        <dbReference type="EMBL" id="NMU81567.1"/>
    </source>
</evidence>
<sequence>NENRILPSNTMESPSLHLVIERGLSGGTTIEQQHEVWRDEVATQLIQQRLIRVLSDAAEPFQYAYAEPYYSNHQRMMSAGISFAPDRREQMH</sequence>
<gene>
    <name evidence="1" type="ORF">HKB16_01610</name>
</gene>
<evidence type="ECO:0000313" key="2">
    <source>
        <dbReference type="Proteomes" id="UP000518904"/>
    </source>
</evidence>
<dbReference type="AlphaFoldDB" id="A0A7Y0SDL8"/>